<dbReference type="Proteomes" id="UP000258927">
    <property type="component" value="Chromosome"/>
</dbReference>
<gene>
    <name evidence="1" type="ORF">MXMO3_01792</name>
</gene>
<sequence>MRWINESVFGMHRWVSGDYQIEQNGPLDFTVFCVGEEIGFSGSLSDAKTQAQRHKDQS</sequence>
<evidence type="ECO:0000313" key="2">
    <source>
        <dbReference type="Proteomes" id="UP000258927"/>
    </source>
</evidence>
<dbReference type="KEGG" id="mmyr:MXMO3_01792"/>
<protein>
    <submittedName>
        <fullName evidence="1">Uncharacterized protein</fullName>
    </submittedName>
</protein>
<dbReference type="EMBL" id="CP021330">
    <property type="protein sequence ID" value="AVX04317.1"/>
    <property type="molecule type" value="Genomic_DNA"/>
</dbReference>
<accession>A0A2R4ME54</accession>
<name>A0A2R4ME54_9HYPH</name>
<proteinExistence type="predicted"/>
<reference evidence="1 2" key="1">
    <citation type="submission" date="2017-05" db="EMBL/GenBank/DDBJ databases">
        <title>Genome Analysis of Maritalea myrionectae HL2708#5.</title>
        <authorList>
            <consortium name="Cotde Inc.-PKNU"/>
            <person name="Jang D."/>
            <person name="Oh H.-M."/>
        </authorList>
    </citation>
    <scope>NUCLEOTIDE SEQUENCE [LARGE SCALE GENOMIC DNA]</scope>
    <source>
        <strain evidence="1 2">HL2708#5</strain>
    </source>
</reference>
<dbReference type="AlphaFoldDB" id="A0A2R4ME54"/>
<organism evidence="1 2">
    <name type="scientific">Maritalea myrionectae</name>
    <dbReference type="NCBI Taxonomy" id="454601"/>
    <lineage>
        <taxon>Bacteria</taxon>
        <taxon>Pseudomonadati</taxon>
        <taxon>Pseudomonadota</taxon>
        <taxon>Alphaproteobacteria</taxon>
        <taxon>Hyphomicrobiales</taxon>
        <taxon>Devosiaceae</taxon>
        <taxon>Maritalea</taxon>
    </lineage>
</organism>
<evidence type="ECO:0000313" key="1">
    <source>
        <dbReference type="EMBL" id="AVX04317.1"/>
    </source>
</evidence>
<keyword evidence="2" id="KW-1185">Reference proteome</keyword>